<reference evidence="13" key="1">
    <citation type="submission" date="2022-01" db="EMBL/GenBank/DDBJ databases">
        <title>Genome Sequence Resource for Two Populations of Ditylenchus destructor, the Migratory Endoparasitic Phytonematode.</title>
        <authorList>
            <person name="Zhang H."/>
            <person name="Lin R."/>
            <person name="Xie B."/>
        </authorList>
    </citation>
    <scope>NUCLEOTIDE SEQUENCE</scope>
    <source>
        <strain evidence="13">BazhouSP</strain>
    </source>
</reference>
<organism evidence="13 14">
    <name type="scientific">Ditylenchus destructor</name>
    <dbReference type="NCBI Taxonomy" id="166010"/>
    <lineage>
        <taxon>Eukaryota</taxon>
        <taxon>Metazoa</taxon>
        <taxon>Ecdysozoa</taxon>
        <taxon>Nematoda</taxon>
        <taxon>Chromadorea</taxon>
        <taxon>Rhabditida</taxon>
        <taxon>Tylenchina</taxon>
        <taxon>Tylenchomorpha</taxon>
        <taxon>Sphaerularioidea</taxon>
        <taxon>Anguinidae</taxon>
        <taxon>Anguininae</taxon>
        <taxon>Ditylenchus</taxon>
    </lineage>
</organism>
<dbReference type="EC" id="5.3.3.12" evidence="8"/>
<evidence type="ECO:0000256" key="5">
    <source>
        <dbReference type="ARBA" id="ARBA00023235"/>
    </source>
</evidence>
<comment type="catalytic activity">
    <reaction evidence="6">
        <text>3-phenylpyruvate = enol-phenylpyruvate</text>
        <dbReference type="Rhea" id="RHEA:17097"/>
        <dbReference type="ChEBI" id="CHEBI:16815"/>
        <dbReference type="ChEBI" id="CHEBI:18005"/>
        <dbReference type="EC" id="5.3.2.1"/>
    </reaction>
</comment>
<name>A0AAD4MU13_9BILA</name>
<evidence type="ECO:0000256" key="8">
    <source>
        <dbReference type="ARBA" id="ARBA00038932"/>
    </source>
</evidence>
<dbReference type="GO" id="GO:0005615">
    <property type="term" value="C:extracellular space"/>
    <property type="evidence" value="ECO:0007669"/>
    <property type="project" value="UniProtKB-KW"/>
</dbReference>
<dbReference type="InterPro" id="IPR014347">
    <property type="entry name" value="Tautomerase/MIF_sf"/>
</dbReference>
<dbReference type="PANTHER" id="PTHR11954">
    <property type="entry name" value="D-DOPACHROME DECARBOXYLASE"/>
    <property type="match status" value="1"/>
</dbReference>
<keyword evidence="5" id="KW-0413">Isomerase</keyword>
<dbReference type="PANTHER" id="PTHR11954:SF6">
    <property type="entry name" value="MACROPHAGE MIGRATION INHIBITORY FACTOR"/>
    <property type="match status" value="1"/>
</dbReference>
<dbReference type="GO" id="GO:0050178">
    <property type="term" value="F:phenylpyruvate tautomerase activity"/>
    <property type="evidence" value="ECO:0007669"/>
    <property type="project" value="UniProtKB-EC"/>
</dbReference>
<dbReference type="InterPro" id="IPR001398">
    <property type="entry name" value="Macrophage_inhib_fac"/>
</dbReference>
<dbReference type="SUPFAM" id="SSF55331">
    <property type="entry name" value="Tautomerase/MIF"/>
    <property type="match status" value="1"/>
</dbReference>
<keyword evidence="3" id="KW-0202">Cytokine</keyword>
<dbReference type="EMBL" id="JAKKPZ010000112">
    <property type="protein sequence ID" value="KAI1701734.1"/>
    <property type="molecule type" value="Genomic_DNA"/>
</dbReference>
<dbReference type="GO" id="GO:0004167">
    <property type="term" value="F:dopachrome isomerase activity"/>
    <property type="evidence" value="ECO:0007669"/>
    <property type="project" value="UniProtKB-EC"/>
</dbReference>
<comment type="caution">
    <text evidence="13">The sequence shown here is derived from an EMBL/GenBank/DDBJ whole genome shotgun (WGS) entry which is preliminary data.</text>
</comment>
<accession>A0AAD4MU13</accession>
<evidence type="ECO:0000256" key="1">
    <source>
        <dbReference type="ARBA" id="ARBA00004613"/>
    </source>
</evidence>
<evidence type="ECO:0000313" key="14">
    <source>
        <dbReference type="Proteomes" id="UP001201812"/>
    </source>
</evidence>
<gene>
    <name evidence="13" type="ORF">DdX_15906</name>
</gene>
<dbReference type="Proteomes" id="UP001201812">
    <property type="component" value="Unassembled WGS sequence"/>
</dbReference>
<evidence type="ECO:0000256" key="11">
    <source>
        <dbReference type="ARBA" id="ARBA00041912"/>
    </source>
</evidence>
<dbReference type="EC" id="5.3.2.1" evidence="9"/>
<evidence type="ECO:0000256" key="10">
    <source>
        <dbReference type="ARBA" id="ARBA00041631"/>
    </source>
</evidence>
<dbReference type="Gene3D" id="3.30.429.10">
    <property type="entry name" value="Macrophage Migration Inhibitory Factor"/>
    <property type="match status" value="1"/>
</dbReference>
<evidence type="ECO:0000256" key="4">
    <source>
        <dbReference type="ARBA" id="ARBA00022525"/>
    </source>
</evidence>
<proteinExistence type="inferred from homology"/>
<keyword evidence="4" id="KW-0964">Secreted</keyword>
<comment type="catalytic activity">
    <reaction evidence="7">
        <text>L-dopachrome = 5,6-dihydroxyindole-2-carboxylate</text>
        <dbReference type="Rhea" id="RHEA:13041"/>
        <dbReference type="ChEBI" id="CHEBI:16875"/>
        <dbReference type="ChEBI" id="CHEBI:57509"/>
        <dbReference type="EC" id="5.3.3.12"/>
    </reaction>
</comment>
<comment type="subcellular location">
    <subcellularLocation>
        <location evidence="1">Secreted</location>
    </subcellularLocation>
</comment>
<evidence type="ECO:0000256" key="12">
    <source>
        <dbReference type="ARBA" id="ARBA00042730"/>
    </source>
</evidence>
<dbReference type="Pfam" id="PF01187">
    <property type="entry name" value="MIF"/>
    <property type="match status" value="1"/>
</dbReference>
<sequence length="126" mass="14226">MPIVTIATNLPKAKFSLDFKTEFVKFCEDIFYRKGMMIVHLQSDADIGYGNVEDFAEQKPVVMISVEAIRSLTEEENSLRTKLISDYIGKSLSVPHDRIVVVFKPLQAQNVGYGGKVLSQHEKMSK</sequence>
<dbReference type="GO" id="GO:0005125">
    <property type="term" value="F:cytokine activity"/>
    <property type="evidence" value="ECO:0007669"/>
    <property type="project" value="UniProtKB-KW"/>
</dbReference>
<evidence type="ECO:0000313" key="13">
    <source>
        <dbReference type="EMBL" id="KAI1701734.1"/>
    </source>
</evidence>
<dbReference type="AlphaFoldDB" id="A0AAD4MU13"/>
<evidence type="ECO:0000256" key="7">
    <source>
        <dbReference type="ARBA" id="ARBA00036823"/>
    </source>
</evidence>
<evidence type="ECO:0000256" key="3">
    <source>
        <dbReference type="ARBA" id="ARBA00022514"/>
    </source>
</evidence>
<protein>
    <recommendedName>
        <fullName evidence="12">L-dopachrome isomerase</fullName>
        <ecNumber evidence="9">5.3.2.1</ecNumber>
        <ecNumber evidence="8">5.3.3.12</ecNumber>
    </recommendedName>
    <alternativeName>
        <fullName evidence="10">L-dopachrome tautomerase</fullName>
    </alternativeName>
    <alternativeName>
        <fullName evidence="11">Phenylpyruvate tautomerase</fullName>
    </alternativeName>
</protein>
<evidence type="ECO:0000256" key="6">
    <source>
        <dbReference type="ARBA" id="ARBA00036735"/>
    </source>
</evidence>
<comment type="similarity">
    <text evidence="2">Belongs to the MIF family.</text>
</comment>
<keyword evidence="14" id="KW-1185">Reference proteome</keyword>
<evidence type="ECO:0000256" key="9">
    <source>
        <dbReference type="ARBA" id="ARBA00039086"/>
    </source>
</evidence>
<evidence type="ECO:0000256" key="2">
    <source>
        <dbReference type="ARBA" id="ARBA00005851"/>
    </source>
</evidence>